<evidence type="ECO:0000313" key="1">
    <source>
        <dbReference type="EMBL" id="MCD7451185.1"/>
    </source>
</evidence>
<organism evidence="1 2">
    <name type="scientific">Datura stramonium</name>
    <name type="common">Jimsonweed</name>
    <name type="synonym">Common thornapple</name>
    <dbReference type="NCBI Taxonomy" id="4076"/>
    <lineage>
        <taxon>Eukaryota</taxon>
        <taxon>Viridiplantae</taxon>
        <taxon>Streptophyta</taxon>
        <taxon>Embryophyta</taxon>
        <taxon>Tracheophyta</taxon>
        <taxon>Spermatophyta</taxon>
        <taxon>Magnoliopsida</taxon>
        <taxon>eudicotyledons</taxon>
        <taxon>Gunneridae</taxon>
        <taxon>Pentapetalae</taxon>
        <taxon>asterids</taxon>
        <taxon>lamiids</taxon>
        <taxon>Solanales</taxon>
        <taxon>Solanaceae</taxon>
        <taxon>Solanoideae</taxon>
        <taxon>Datureae</taxon>
        <taxon>Datura</taxon>
    </lineage>
</organism>
<dbReference type="Proteomes" id="UP000823775">
    <property type="component" value="Unassembled WGS sequence"/>
</dbReference>
<feature type="non-terminal residue" evidence="1">
    <location>
        <position position="55"/>
    </location>
</feature>
<keyword evidence="2" id="KW-1185">Reference proteome</keyword>
<gene>
    <name evidence="1" type="ORF">HAX54_009913</name>
</gene>
<evidence type="ECO:0000313" key="2">
    <source>
        <dbReference type="Proteomes" id="UP000823775"/>
    </source>
</evidence>
<proteinExistence type="predicted"/>
<comment type="caution">
    <text evidence="1">The sequence shown here is derived from an EMBL/GenBank/DDBJ whole genome shotgun (WGS) entry which is preliminary data.</text>
</comment>
<sequence length="55" mass="6271">MGLTYDGRVNGVDVLQGLYGRLIEERISETGYYLTRVALQWANHHCSNQGIRCNE</sequence>
<name>A0ABS8RWK0_DATST</name>
<dbReference type="EMBL" id="JACEIK010000154">
    <property type="protein sequence ID" value="MCD7451185.1"/>
    <property type="molecule type" value="Genomic_DNA"/>
</dbReference>
<protein>
    <submittedName>
        <fullName evidence="1">Uncharacterized protein</fullName>
    </submittedName>
</protein>
<accession>A0ABS8RWK0</accession>
<reference evidence="1 2" key="1">
    <citation type="journal article" date="2021" name="BMC Genomics">
        <title>Datura genome reveals duplications of psychoactive alkaloid biosynthetic genes and high mutation rate following tissue culture.</title>
        <authorList>
            <person name="Rajewski A."/>
            <person name="Carter-House D."/>
            <person name="Stajich J."/>
            <person name="Litt A."/>
        </authorList>
    </citation>
    <scope>NUCLEOTIDE SEQUENCE [LARGE SCALE GENOMIC DNA]</scope>
    <source>
        <strain evidence="1">AR-01</strain>
    </source>
</reference>